<feature type="region of interest" description="Disordered" evidence="16">
    <location>
        <begin position="1122"/>
        <end position="1172"/>
    </location>
</feature>
<dbReference type="GO" id="GO:0003964">
    <property type="term" value="F:RNA-directed DNA polymerase activity"/>
    <property type="evidence" value="ECO:0007669"/>
    <property type="project" value="UniProtKB-KW"/>
</dbReference>
<keyword evidence="18" id="KW-1185">Reference proteome</keyword>
<evidence type="ECO:0000313" key="18">
    <source>
        <dbReference type="Proteomes" id="UP001652624"/>
    </source>
</evidence>
<evidence type="ECO:0000256" key="13">
    <source>
        <dbReference type="ARBA" id="ARBA00032044"/>
    </source>
</evidence>
<dbReference type="InterPro" id="IPR043502">
    <property type="entry name" value="DNA/RNA_pol_sf"/>
</dbReference>
<sequence length="1183" mass="129327">MPRAPRCRRVRALLRARYRRVQPLAAFARRLGPEGRRLLRPGDPAAFRALVARCLVCEPWGAPPPPAAPSFQQVSGVRELLGRVLQGLSERGARNVLSWGYAPPARARGAPPLPFTTAVRAVRPNSVTDALRGSGAWRLLLARLGDDVLGHLLADRALFLLVPPTCALQLCGAPLYDLRPPAAAAPGPAPAPAPGPLQPHPAPRGPRPRPPAPEAAPRLRAQVRRFLYSAGARERLHASFVLSRLRPSLTGARTLLQAVFLRVPARPRLPARLRRLCPLFRQLLRNHARAPYAALLRAHCPAPARPPHAPGGDARRLAFLLRAHVAPARVYALLRACLRRLVPRALWGSRHNERRFLRAVRRLLHLGRHGALSLPELMCRVRVRDCAWLCARPGPRAVSAQEHRRREAVLAAFLGWLLDSYVVGLLRGFFYVTETTFQKHRLLYYRKSVWAELQGLGLRLCVQRGQLRELTPAELRRLRATWRGPASRLRFLPKPQGLRPIVSAERSLEATARQLASRVHVLFGALNWERAQRPHLLGASLLGLDGALAAWRRFVLRMRARDPVPPLWFVKVDVSGAFDALPRDKLLQVVARALRPRRSSYFVRHYALVPGARAGQPQRAFRSHVCALAELRPYLQQFVQLLQEQSGLRDSVVIEQSSSLRETGKSLFRFFLRLVQSHTIQVGSRSFLQCQGIPQGSVLSTLLCSLCYGHMEAQLFRGFQRNGLLLRLVDDFLLVTPHLAHAKAFLRWVPSCALSGRQVWWGSPIPGWPCPCHAISCPHLVSGAGLVPWATWERHLLSVCDPSVHPGRPVPSVCPGSGLACMAHSRPMPTVPPSALVRGVPEYGCMANLDKTVVNFPLAPGELGPASPLQLPAHCRFPWCGLLLDTRSLDVHCDYASYTHTSMRMSLTFGQGCAPGRTMLLKLFRVLKLKCQGLFLDLQVNSLPTVCENLHLIFLLQAYRWARAHAGYRRPTLASGLCSGISCPCGDGALGTHGPRTPGLPVPLTPPLALALGRPQPSAPPPRHIPGGEQPPPAGSPARVQGPGRPLTPQAPRLRAAAAPRPEREQESPLLPAPGHPHGHPRPHAAQGPQQRPVPGVRGRLQAPPSRGHALAVSAGLPAQAGAAPHHLQPPAGGAADSPHTALPAAPTPHPGHAGGRGQRQPEQGCWGHPGLSPLPLVQAAYW</sequence>
<reference evidence="19" key="1">
    <citation type="submission" date="2025-08" db="UniProtKB">
        <authorList>
            <consortium name="RefSeq"/>
        </authorList>
    </citation>
    <scope>IDENTIFICATION</scope>
</reference>
<comment type="catalytic activity">
    <reaction evidence="14 15">
        <text>DNA(n) + a 2'-deoxyribonucleoside 5'-triphosphate = DNA(n+1) + diphosphate</text>
        <dbReference type="Rhea" id="RHEA:22508"/>
        <dbReference type="Rhea" id="RHEA-COMP:17339"/>
        <dbReference type="Rhea" id="RHEA-COMP:17340"/>
        <dbReference type="ChEBI" id="CHEBI:33019"/>
        <dbReference type="ChEBI" id="CHEBI:61560"/>
        <dbReference type="ChEBI" id="CHEBI:173112"/>
        <dbReference type="EC" id="2.7.7.49"/>
    </reaction>
</comment>
<feature type="compositionally biased region" description="Low complexity" evidence="16">
    <location>
        <begin position="1045"/>
        <end position="1060"/>
    </location>
</feature>
<evidence type="ECO:0000259" key="17">
    <source>
        <dbReference type="PROSITE" id="PS50878"/>
    </source>
</evidence>
<evidence type="ECO:0000256" key="11">
    <source>
        <dbReference type="ARBA" id="ARBA00022918"/>
    </source>
</evidence>
<feature type="region of interest" description="Disordered" evidence="16">
    <location>
        <begin position="184"/>
        <end position="216"/>
    </location>
</feature>
<evidence type="ECO:0000256" key="9">
    <source>
        <dbReference type="ARBA" id="ARBA00022842"/>
    </source>
</evidence>
<dbReference type="PROSITE" id="PS50878">
    <property type="entry name" value="RT_POL"/>
    <property type="match status" value="1"/>
</dbReference>
<evidence type="ECO:0000256" key="2">
    <source>
        <dbReference type="ARBA" id="ARBA00008001"/>
    </source>
</evidence>
<keyword evidence="7 15" id="KW-0548">Nucleotidyltransferase</keyword>
<dbReference type="SMART" id="SM00975">
    <property type="entry name" value="Telomerase_RBD"/>
    <property type="match status" value="1"/>
</dbReference>
<evidence type="ECO:0000256" key="5">
    <source>
        <dbReference type="ARBA" id="ARBA00022454"/>
    </source>
</evidence>
<comment type="domain">
    <text evidence="15">The RNA-interacting domain 1 (RD1)/N-terminal extension (NTE) is required for interaction with the pseudoknot-template domain of each of TERC dimers. It contains anchor sites that bind primer nucleotides upstream of the RNA-DNA hybrid and is thus an essential determinant of repeat addition processivity.</text>
</comment>
<keyword evidence="8 15" id="KW-0479">Metal-binding</keyword>
<gene>
    <name evidence="19" type="primary">TERT</name>
</gene>
<dbReference type="PRINTS" id="PR01365">
    <property type="entry name" value="TELOMERASERT"/>
</dbReference>
<dbReference type="Proteomes" id="UP001652624">
    <property type="component" value="Chromosome 5"/>
</dbReference>
<dbReference type="InterPro" id="IPR021891">
    <property type="entry name" value="Telomerase_RBD"/>
</dbReference>
<dbReference type="RefSeq" id="XP_060047094.1">
    <property type="nucleotide sequence ID" value="XM_060191111.1"/>
</dbReference>
<feature type="compositionally biased region" description="Pro residues" evidence="16">
    <location>
        <begin position="1017"/>
        <end position="1035"/>
    </location>
</feature>
<proteinExistence type="inferred from homology"/>
<keyword evidence="12 15" id="KW-0539">Nucleus</keyword>
<dbReference type="InterPro" id="IPR003545">
    <property type="entry name" value="Telomerase_RT"/>
</dbReference>
<evidence type="ECO:0000256" key="7">
    <source>
        <dbReference type="ARBA" id="ARBA00022695"/>
    </source>
</evidence>
<accession>A0ABM3XE41</accession>
<dbReference type="Gene3D" id="1.10.357.90">
    <property type="match status" value="1"/>
</dbReference>
<dbReference type="PANTHER" id="PTHR12066">
    <property type="entry name" value="TELOMERASE REVERSE TRANSCRIPTASE"/>
    <property type="match status" value="1"/>
</dbReference>
<dbReference type="InterPro" id="IPR000477">
    <property type="entry name" value="RT_dom"/>
</dbReference>
<keyword evidence="10 15" id="KW-0779">Telomere</keyword>
<feature type="domain" description="Reverse transcriptase" evidence="17">
    <location>
        <begin position="473"/>
        <end position="884"/>
    </location>
</feature>
<dbReference type="CDD" id="cd01648">
    <property type="entry name" value="TERT"/>
    <property type="match status" value="1"/>
</dbReference>
<dbReference type="InterPro" id="IPR049139">
    <property type="entry name" value="TERT_C"/>
</dbReference>
<keyword evidence="9 15" id="KW-0460">Magnesium</keyword>
<organism evidence="18 19">
    <name type="scientific">Erinaceus europaeus</name>
    <name type="common">Western European hedgehog</name>
    <dbReference type="NCBI Taxonomy" id="9365"/>
    <lineage>
        <taxon>Eukaryota</taxon>
        <taxon>Metazoa</taxon>
        <taxon>Chordata</taxon>
        <taxon>Craniata</taxon>
        <taxon>Vertebrata</taxon>
        <taxon>Euteleostomi</taxon>
        <taxon>Mammalia</taxon>
        <taxon>Eutheria</taxon>
        <taxon>Laurasiatheria</taxon>
        <taxon>Eulipotyphla</taxon>
        <taxon>Erinaceidae</taxon>
        <taxon>Erinaceinae</taxon>
        <taxon>Erinaceus</taxon>
    </lineage>
</organism>
<dbReference type="EC" id="2.7.7.49" evidence="3 15"/>
<comment type="function">
    <text evidence="15">Telomerase is a ribonucleoprotein enzyme essential for the replication of chromosome termini in most eukaryotes. Active in progenitor and cancer cells. Inactive, or very low activity, in normal somatic cells. Catalytic component of the teleromerase holoenzyme complex whose main activity is the elongation of telomeres by acting as a reverse transcriptase that adds simple sequence repeats to chromosome ends by copying a template sequence within the RNA component of the enzyme. Catalyzes the RNA-dependent extension of 3'-chromosomal termini with the 6-nucleotide telomeric repeat unit, 5'-TTAGGG-3'. The catalytic cycle involves primer binding, primer extension and release of product once the template boundary has been reached or nascent product translocation followed by further extension. More active on substrates containing 2 or 3 telomeric repeats. Telomerase activity is regulated by a number of factors including telomerase complex-associated proteins, chaperones and polypeptide modifiers. Modulates Wnt signaling. Plays important roles in aging and antiapoptosis.</text>
</comment>
<protein>
    <recommendedName>
        <fullName evidence="4 15">Telomerase reverse transcriptase</fullName>
        <ecNumber evidence="3 15">2.7.7.49</ecNumber>
    </recommendedName>
    <alternativeName>
        <fullName evidence="13 15">Telomerase catalytic subunit</fullName>
    </alternativeName>
</protein>
<evidence type="ECO:0000256" key="4">
    <source>
        <dbReference type="ARBA" id="ARBA00016182"/>
    </source>
</evidence>
<dbReference type="PANTHER" id="PTHR12066:SF0">
    <property type="entry name" value="TELOMERASE REVERSE TRANSCRIPTASE"/>
    <property type="match status" value="1"/>
</dbReference>
<evidence type="ECO:0000313" key="19">
    <source>
        <dbReference type="RefSeq" id="XP_060047094.1"/>
    </source>
</evidence>
<comment type="domain">
    <text evidence="15">The primer grip sequence in the RT domain is required for telomerase activity and for stable association with short telomeric primers.</text>
</comment>
<evidence type="ECO:0000256" key="3">
    <source>
        <dbReference type="ARBA" id="ARBA00012493"/>
    </source>
</evidence>
<comment type="subcellular location">
    <subcellularLocation>
        <location evidence="1 15">Chromosome</location>
        <location evidence="1 15">Telomere</location>
    </subcellularLocation>
    <subcellularLocation>
        <location evidence="15">Nucleus</location>
        <location evidence="15">Nucleolus</location>
    </subcellularLocation>
    <subcellularLocation>
        <location evidence="15">Nucleus</location>
        <location evidence="15">Nucleoplasm</location>
    </subcellularLocation>
    <subcellularLocation>
        <location evidence="15">Nucleus</location>
    </subcellularLocation>
    <subcellularLocation>
        <location evidence="15">Cytoplasm</location>
    </subcellularLocation>
    <subcellularLocation>
        <location evidence="15">Nucleus</location>
        <location evidence="15">PML body</location>
    </subcellularLocation>
    <text evidence="15">Shuttling between nuclear and cytoplasm depends on cell cycle, phosphorylation states, transformation and DNA damage. Diffuse localization in the nucleoplasm. Enriched in nucleoli of certain cell types. Translocated to the cytoplasm via nuclear pores in a CRM1/RAN-dependent manner involving oxidative stress-mediated phosphorylation at Tyr. Dephosphorylation at this site by SHP2 retains TERT in the nucleus. Translocated to the nucleus by phosphorylation by AKT.</text>
</comment>
<evidence type="ECO:0000256" key="14">
    <source>
        <dbReference type="ARBA" id="ARBA00048173"/>
    </source>
</evidence>
<name>A0ABM3XE41_ERIEU</name>
<evidence type="ECO:0000256" key="10">
    <source>
        <dbReference type="ARBA" id="ARBA00022895"/>
    </source>
</evidence>
<comment type="similarity">
    <text evidence="2 15">Belongs to the reverse transcriptase family. Telomerase subfamily.</text>
</comment>
<comment type="domain">
    <text evidence="15">The RNA-interacting domain 2 (RD2) is essential for both interaction with the CR4-CR5 domain of TERC and for DNA synthesis.</text>
</comment>
<keyword evidence="6 15" id="KW-0808">Transferase</keyword>
<evidence type="ECO:0000256" key="12">
    <source>
        <dbReference type="ARBA" id="ARBA00023242"/>
    </source>
</evidence>
<dbReference type="SUPFAM" id="SSF56672">
    <property type="entry name" value="DNA/RNA polymerases"/>
    <property type="match status" value="1"/>
</dbReference>
<evidence type="ECO:0000256" key="1">
    <source>
        <dbReference type="ARBA" id="ARBA00004574"/>
    </source>
</evidence>
<evidence type="ECO:0000256" key="6">
    <source>
        <dbReference type="ARBA" id="ARBA00022679"/>
    </source>
</evidence>
<dbReference type="Pfam" id="PF21399">
    <property type="entry name" value="TERT_C"/>
    <property type="match status" value="1"/>
</dbReference>
<evidence type="ECO:0000256" key="8">
    <source>
        <dbReference type="ARBA" id="ARBA00022723"/>
    </source>
</evidence>
<keyword evidence="5 15" id="KW-0158">Chromosome</keyword>
<evidence type="ECO:0000256" key="15">
    <source>
        <dbReference type="RuleBase" id="RU365061"/>
    </source>
</evidence>
<feature type="region of interest" description="Disordered" evidence="16">
    <location>
        <begin position="996"/>
        <end position="1110"/>
    </location>
</feature>
<keyword evidence="11 15" id="KW-0695">RNA-directed DNA polymerase</keyword>
<dbReference type="Pfam" id="PF12009">
    <property type="entry name" value="Telomerase_RBD"/>
    <property type="match status" value="1"/>
</dbReference>
<evidence type="ECO:0000256" key="16">
    <source>
        <dbReference type="SAM" id="MobiDB-lite"/>
    </source>
</evidence>
<feature type="compositionally biased region" description="Pro residues" evidence="16">
    <location>
        <begin position="187"/>
        <end position="214"/>
    </location>
</feature>
<dbReference type="GeneID" id="103111280"/>
<dbReference type="Gene3D" id="1.10.132.70">
    <property type="match status" value="1"/>
</dbReference>